<dbReference type="EC" id="3.4.19.12" evidence="2"/>
<dbReference type="InterPro" id="IPR001578">
    <property type="entry name" value="Peptidase_C12_UCH"/>
</dbReference>
<comment type="catalytic activity">
    <reaction evidence="1">
        <text>Thiol-dependent hydrolysis of ester, thioester, amide, peptide and isopeptide bonds formed by the C-terminal Gly of ubiquitin (a 76-residue protein attached to proteins as an intracellular targeting signal).</text>
        <dbReference type="EC" id="3.4.19.12"/>
    </reaction>
</comment>
<dbReference type="InterPro" id="IPR038765">
    <property type="entry name" value="Papain-like_cys_pep_sf"/>
</dbReference>
<evidence type="ECO:0000259" key="8">
    <source>
        <dbReference type="PROSITE" id="PS52048"/>
    </source>
</evidence>
<evidence type="ECO:0000313" key="9">
    <source>
        <dbReference type="EMBL" id="KAE8389649.1"/>
    </source>
</evidence>
<evidence type="ECO:0000256" key="7">
    <source>
        <dbReference type="PROSITE-ProRule" id="PRU01393"/>
    </source>
</evidence>
<dbReference type="GO" id="GO:0004843">
    <property type="term" value="F:cysteine-type deubiquitinase activity"/>
    <property type="evidence" value="ECO:0007669"/>
    <property type="project" value="UniProtKB-EC"/>
</dbReference>
<dbReference type="AlphaFoldDB" id="A0A5N7C6F2"/>
<keyword evidence="3" id="KW-0645">Protease</keyword>
<comment type="caution">
    <text evidence="7">Lacks conserved residue(s) required for the propagation of feature annotation.</text>
</comment>
<feature type="domain" description="UCH catalytic" evidence="8">
    <location>
        <begin position="1"/>
        <end position="77"/>
    </location>
</feature>
<keyword evidence="4" id="KW-0833">Ubl conjugation pathway</keyword>
<dbReference type="Gene3D" id="3.40.532.10">
    <property type="entry name" value="Peptidase C12, ubiquitin carboxyl-terminal hydrolase"/>
    <property type="match status" value="1"/>
</dbReference>
<dbReference type="InterPro" id="IPR036959">
    <property type="entry name" value="Peptidase_C12_UCH_sf"/>
</dbReference>
<evidence type="ECO:0000256" key="2">
    <source>
        <dbReference type="ARBA" id="ARBA00012759"/>
    </source>
</evidence>
<gene>
    <name evidence="9" type="ORF">BDV23DRAFT_156928</name>
</gene>
<dbReference type="GO" id="GO:0006511">
    <property type="term" value="P:ubiquitin-dependent protein catabolic process"/>
    <property type="evidence" value="ECO:0007669"/>
    <property type="project" value="InterPro"/>
</dbReference>
<name>A0A5N7C6F2_PETAA</name>
<reference evidence="9" key="1">
    <citation type="submission" date="2019-04" db="EMBL/GenBank/DDBJ databases">
        <title>Friends and foes A comparative genomics studyof 23 Aspergillus species from section Flavi.</title>
        <authorList>
            <consortium name="DOE Joint Genome Institute"/>
            <person name="Kjaerbolling I."/>
            <person name="Vesth T."/>
            <person name="Frisvad J.C."/>
            <person name="Nybo J.L."/>
            <person name="Theobald S."/>
            <person name="Kildgaard S."/>
            <person name="Isbrandt T."/>
            <person name="Kuo A."/>
            <person name="Sato A."/>
            <person name="Lyhne E.K."/>
            <person name="Kogle M.E."/>
            <person name="Wiebenga A."/>
            <person name="Kun R.S."/>
            <person name="Lubbers R.J."/>
            <person name="Makela M.R."/>
            <person name="Barry K."/>
            <person name="Chovatia M."/>
            <person name="Clum A."/>
            <person name="Daum C."/>
            <person name="Haridas S."/>
            <person name="He G."/>
            <person name="LaButti K."/>
            <person name="Lipzen A."/>
            <person name="Mondo S."/>
            <person name="Riley R."/>
            <person name="Salamov A."/>
            <person name="Simmons B.A."/>
            <person name="Magnuson J.K."/>
            <person name="Henrissat B."/>
            <person name="Mortensen U.H."/>
            <person name="Larsen T.O."/>
            <person name="Devries R.P."/>
            <person name="Grigoriev I.V."/>
            <person name="Machida M."/>
            <person name="Baker S.E."/>
            <person name="Andersen M.R."/>
        </authorList>
    </citation>
    <scope>NUCLEOTIDE SEQUENCE [LARGE SCALE GENOMIC DNA]</scope>
    <source>
        <strain evidence="9">IBT 14317</strain>
    </source>
</reference>
<dbReference type="PROSITE" id="PS52048">
    <property type="entry name" value="UCH_DOMAIN"/>
    <property type="match status" value="1"/>
</dbReference>
<proteinExistence type="inferred from homology"/>
<accession>A0A5N7C6F2</accession>
<organism evidence="9">
    <name type="scientific">Petromyces alliaceus</name>
    <name type="common">Aspergillus alliaceus</name>
    <dbReference type="NCBI Taxonomy" id="209559"/>
    <lineage>
        <taxon>Eukaryota</taxon>
        <taxon>Fungi</taxon>
        <taxon>Dikarya</taxon>
        <taxon>Ascomycota</taxon>
        <taxon>Pezizomycotina</taxon>
        <taxon>Eurotiomycetes</taxon>
        <taxon>Eurotiomycetidae</taxon>
        <taxon>Eurotiales</taxon>
        <taxon>Aspergillaceae</taxon>
        <taxon>Aspergillus</taxon>
        <taxon>Aspergillus subgen. Circumdati</taxon>
    </lineage>
</organism>
<dbReference type="SUPFAM" id="SSF54001">
    <property type="entry name" value="Cysteine proteinases"/>
    <property type="match status" value="1"/>
</dbReference>
<evidence type="ECO:0000256" key="4">
    <source>
        <dbReference type="ARBA" id="ARBA00022786"/>
    </source>
</evidence>
<keyword evidence="6" id="KW-0788">Thiol protease</keyword>
<dbReference type="Proteomes" id="UP000326877">
    <property type="component" value="Unassembled WGS sequence"/>
</dbReference>
<comment type="similarity">
    <text evidence="7">Belongs to the peptidase C12 family.</text>
</comment>
<protein>
    <recommendedName>
        <fullName evidence="2">ubiquitinyl hydrolase 1</fullName>
        <ecNumber evidence="2">3.4.19.12</ecNumber>
    </recommendedName>
</protein>
<dbReference type="EMBL" id="ML735263">
    <property type="protein sequence ID" value="KAE8389649.1"/>
    <property type="molecule type" value="Genomic_DNA"/>
</dbReference>
<evidence type="ECO:0000256" key="5">
    <source>
        <dbReference type="ARBA" id="ARBA00022801"/>
    </source>
</evidence>
<dbReference type="Pfam" id="PF01088">
    <property type="entry name" value="Peptidase_C12"/>
    <property type="match status" value="1"/>
</dbReference>
<evidence type="ECO:0000256" key="6">
    <source>
        <dbReference type="ARBA" id="ARBA00022807"/>
    </source>
</evidence>
<dbReference type="OrthoDB" id="427186at2759"/>
<sequence length="77" mass="8477">MSSLSWRVGLSTPLSFTDVFSIDEPDLLAMIPAPCYGVLLVFPINEAYGASRIQEVEGMEDYNGSGEEETAWLKFAL</sequence>
<keyword evidence="5" id="KW-0378">Hydrolase</keyword>
<evidence type="ECO:0000256" key="1">
    <source>
        <dbReference type="ARBA" id="ARBA00000707"/>
    </source>
</evidence>
<evidence type="ECO:0000256" key="3">
    <source>
        <dbReference type="ARBA" id="ARBA00022670"/>
    </source>
</evidence>